<dbReference type="GO" id="GO:0005737">
    <property type="term" value="C:cytoplasm"/>
    <property type="evidence" value="ECO:0007669"/>
    <property type="project" value="UniProtKB-SubCell"/>
</dbReference>
<comment type="function">
    <text evidence="1 8">May act as a negative regulator of salt tolerance.</text>
</comment>
<dbReference type="PANTHER" id="PTHR31780">
    <property type="entry name" value="STRESS RESPONSE PROTEIN NST1-RELATED"/>
    <property type="match status" value="1"/>
</dbReference>
<feature type="compositionally biased region" description="Polar residues" evidence="9">
    <location>
        <begin position="100"/>
        <end position="115"/>
    </location>
</feature>
<evidence type="ECO:0000313" key="11">
    <source>
        <dbReference type="Proteomes" id="UP000018144"/>
    </source>
</evidence>
<feature type="compositionally biased region" description="Basic residues" evidence="9">
    <location>
        <begin position="185"/>
        <end position="196"/>
    </location>
</feature>
<feature type="region of interest" description="Disordered" evidence="9">
    <location>
        <begin position="950"/>
        <end position="983"/>
    </location>
</feature>
<feature type="compositionally biased region" description="Acidic residues" evidence="9">
    <location>
        <begin position="347"/>
        <end position="368"/>
    </location>
</feature>
<evidence type="ECO:0000256" key="2">
    <source>
        <dbReference type="ARBA" id="ARBA00004496"/>
    </source>
</evidence>
<evidence type="ECO:0000256" key="1">
    <source>
        <dbReference type="ARBA" id="ARBA00002545"/>
    </source>
</evidence>
<dbReference type="InterPro" id="IPR025279">
    <property type="entry name" value="NST1"/>
</dbReference>
<accession>U4LS90</accession>
<dbReference type="Proteomes" id="UP000018144">
    <property type="component" value="Unassembled WGS sequence"/>
</dbReference>
<evidence type="ECO:0000256" key="7">
    <source>
        <dbReference type="ARBA" id="ARBA00023054"/>
    </source>
</evidence>
<dbReference type="InterPro" id="IPR051195">
    <property type="entry name" value="Fungal_stress_NST1"/>
</dbReference>
<evidence type="ECO:0000313" key="10">
    <source>
        <dbReference type="EMBL" id="CCX32210.1"/>
    </source>
</evidence>
<organism evidence="10 11">
    <name type="scientific">Pyronema omphalodes (strain CBS 100304)</name>
    <name type="common">Pyronema confluens</name>
    <dbReference type="NCBI Taxonomy" id="1076935"/>
    <lineage>
        <taxon>Eukaryota</taxon>
        <taxon>Fungi</taxon>
        <taxon>Dikarya</taxon>
        <taxon>Ascomycota</taxon>
        <taxon>Pezizomycotina</taxon>
        <taxon>Pezizomycetes</taxon>
        <taxon>Pezizales</taxon>
        <taxon>Pyronemataceae</taxon>
        <taxon>Pyronema</taxon>
    </lineage>
</organism>
<feature type="compositionally biased region" description="Basic and acidic residues" evidence="9">
    <location>
        <begin position="528"/>
        <end position="551"/>
    </location>
</feature>
<feature type="compositionally biased region" description="Low complexity" evidence="9">
    <location>
        <begin position="707"/>
        <end position="728"/>
    </location>
</feature>
<name>U4LS90_PYROM</name>
<feature type="compositionally biased region" description="Basic residues" evidence="9">
    <location>
        <begin position="82"/>
        <end position="91"/>
    </location>
</feature>
<evidence type="ECO:0000256" key="9">
    <source>
        <dbReference type="SAM" id="MobiDB-lite"/>
    </source>
</evidence>
<sequence length="1214" mass="135317">MPAGSSQRNPAPDIHQEHPYIHLINSKATHIRNKDGTKLITVPPRKVSNPESVLPATSSPSPPPPPPAAMDYSNGAATNSAGKKKKKKKGKQAPPAQAQHAISGSHLTVNGSHHSSAPPPQLHHPHRYLQDIKDSMAGYDEDDSGGDVPEHLECEEEDDYYSDQDESFIDEPYSPPHSAPAQVAGKKKNKKKKNKKAAASATDNMGAVLVPATQVPRKNKDRIWNTSTTEERERIKDFWLSLGEEERRSLVKVEKEAVLRKMKEQQKHSCSCSVCGRKRTAIEEELEVLYDAYYEELEQYANQQQNGKPLGGHVSLPMLAYSTPPPPTGPPPHHHGNHDHSDHNDLADEEIDDEFEDDDGEYEDDEEGLDHSLAPPPPEEARPDFFNFGNSLTVQGGILTVADDLLKNDGKKFIEMMEQLAERRMAREEEANNANGTIQRDSNMHHHPHNHVAPTDYDEDEEDDDEYEDDEDYDDEDDEEEEPDTMTEEQRMEEGRRMFQIFAARMFEQRVLTAYREKVSRERQRKLLEELEEEELRKQEREEKKAKDKDKKKEKKRALKQSKEEERLRKEAERKEEEEKQKAIDARKAEEQKRRKEELRLKREAEKKAAEEERQRKEEERKKRQQEEKEREAEKERKRKEHQERERKKKEEAAKKAKEEKEAREKEAREKREREEREKKEREAKAKKEAAEKEKKRKEDEAKTRAEAAAQAAKRAQAFSQQPPITTTAPPPGYGSPHIPVVTPATPKQTTAAQLQRPRGSSQQGSMQGSQCSSPKTPNIGPRLGGSGSPSTPILQQNMPGPMPVKGFHYQGFPQTSPMPHHIGPPPGVNPPDMFNMSPLGGMNGPSPMQPFMTGMPQRQSIGNGIPMMPSGQMPFAHGPSYPRGFSNGLPMPMQQPPGMRPISSQGRGLFMQDVPMHPPPGVPYPPPGSPFINRAVDPIIMPSMGSHNRIPSGSFDSPHRQPAPIARPSSVAPTRASDEGVEEISKVMGSRALLEDDDEPLPENMSPARRVSAPFAPRPIRGVPSSNLFGDSLGSFSDFGAGASWTNPLPLSGPGSLGASGVLSGSLPSAWANKAGWSDIDATYNRRRTTKVDNIRLIACKKWGELSGPHGAPVELLSLQRSVAQDAPPELQFRPEELGSTLDIEGDAQNGGGSFEQKYDNGRILVYFSPSQMTRQLRPGEIGSPSTSGATPFKSSIAAPPGMTHPTVHPAGY</sequence>
<feature type="compositionally biased region" description="Low complexity" evidence="9">
    <location>
        <begin position="740"/>
        <end position="774"/>
    </location>
</feature>
<feature type="compositionally biased region" description="Acidic residues" evidence="9">
    <location>
        <begin position="153"/>
        <end position="169"/>
    </location>
</feature>
<gene>
    <name evidence="10" type="ORF">PCON_12531</name>
</gene>
<dbReference type="EMBL" id="HF935729">
    <property type="protein sequence ID" value="CCX32210.1"/>
    <property type="molecule type" value="Genomic_DNA"/>
</dbReference>
<feature type="region of interest" description="Disordered" evidence="9">
    <location>
        <begin position="424"/>
        <end position="497"/>
    </location>
</feature>
<evidence type="ECO:0000256" key="8">
    <source>
        <dbReference type="RuleBase" id="RU049441"/>
    </source>
</evidence>
<keyword evidence="6 8" id="KW-0346">Stress response</keyword>
<feature type="compositionally biased region" description="Acidic residues" evidence="9">
    <location>
        <begin position="456"/>
        <end position="487"/>
    </location>
</feature>
<evidence type="ECO:0000256" key="4">
    <source>
        <dbReference type="ARBA" id="ARBA00020733"/>
    </source>
</evidence>
<proteinExistence type="inferred from homology"/>
<dbReference type="OMA" id="CEKSERV"/>
<feature type="region of interest" description="Disordered" evidence="9">
    <location>
        <begin position="304"/>
        <end position="389"/>
    </location>
</feature>
<dbReference type="STRING" id="1076935.U4LS90"/>
<dbReference type="eggNOG" id="ENOG502QSSK">
    <property type="taxonomic scope" value="Eukaryota"/>
</dbReference>
<evidence type="ECO:0000256" key="6">
    <source>
        <dbReference type="ARBA" id="ARBA00023016"/>
    </source>
</evidence>
<keyword evidence="11" id="KW-1185">Reference proteome</keyword>
<feature type="region of interest" description="Disordered" evidence="9">
    <location>
        <begin position="1176"/>
        <end position="1214"/>
    </location>
</feature>
<reference evidence="10 11" key="1">
    <citation type="journal article" date="2013" name="PLoS Genet.">
        <title>The genome and development-dependent transcriptomes of Pyronema confluens: a window into fungal evolution.</title>
        <authorList>
            <person name="Traeger S."/>
            <person name="Altegoer F."/>
            <person name="Freitag M."/>
            <person name="Gabaldon T."/>
            <person name="Kempken F."/>
            <person name="Kumar A."/>
            <person name="Marcet-Houben M."/>
            <person name="Poggeler S."/>
            <person name="Stajich J.E."/>
            <person name="Nowrousian M."/>
        </authorList>
    </citation>
    <scope>NUCLEOTIDE SEQUENCE [LARGE SCALE GENOMIC DNA]</scope>
    <source>
        <strain evidence="11">CBS 100304</strain>
        <tissue evidence="10">Vegetative mycelium</tissue>
    </source>
</reference>
<feature type="compositionally biased region" description="Basic and acidic residues" evidence="9">
    <location>
        <begin position="488"/>
        <end position="497"/>
    </location>
</feature>
<dbReference type="AlphaFoldDB" id="U4LS90"/>
<feature type="region of interest" description="Disordered" evidence="9">
    <location>
        <begin position="27"/>
        <end position="214"/>
    </location>
</feature>
<evidence type="ECO:0000256" key="5">
    <source>
        <dbReference type="ARBA" id="ARBA00022490"/>
    </source>
</evidence>
<keyword evidence="5 8" id="KW-0963">Cytoplasm</keyword>
<dbReference type="OrthoDB" id="21629at2759"/>
<feature type="compositionally biased region" description="Basic and acidic residues" evidence="9">
    <location>
        <begin position="561"/>
        <end position="706"/>
    </location>
</feature>
<protein>
    <recommendedName>
        <fullName evidence="4 8">Stress response protein NST1</fullName>
    </recommendedName>
</protein>
<dbReference type="Pfam" id="PF13945">
    <property type="entry name" value="NST1"/>
    <property type="match status" value="1"/>
</dbReference>
<comment type="similarity">
    <text evidence="3 8">Belongs to the NST1 family.</text>
</comment>
<keyword evidence="7 8" id="KW-0175">Coiled coil</keyword>
<dbReference type="PANTHER" id="PTHR31780:SF10">
    <property type="entry name" value="LD36051P"/>
    <property type="match status" value="1"/>
</dbReference>
<feature type="compositionally biased region" description="Polar residues" evidence="9">
    <location>
        <begin position="1185"/>
        <end position="1195"/>
    </location>
</feature>
<feature type="region of interest" description="Disordered" evidence="9">
    <location>
        <begin position="528"/>
        <end position="802"/>
    </location>
</feature>
<feature type="compositionally biased region" description="Polar residues" evidence="9">
    <location>
        <begin position="789"/>
        <end position="799"/>
    </location>
</feature>
<evidence type="ECO:0000256" key="3">
    <source>
        <dbReference type="ARBA" id="ARBA00007112"/>
    </source>
</evidence>
<comment type="subcellular location">
    <subcellularLocation>
        <location evidence="2 8">Cytoplasm</location>
    </subcellularLocation>
</comment>